<protein>
    <recommendedName>
        <fullName evidence="1">F-box domain-containing protein</fullName>
    </recommendedName>
</protein>
<dbReference type="Proteomes" id="UP000541558">
    <property type="component" value="Unassembled WGS sequence"/>
</dbReference>
<accession>A0A8H5EVA7</accession>
<dbReference type="AlphaFoldDB" id="A0A8H5EVA7"/>
<dbReference type="SUPFAM" id="SSF81383">
    <property type="entry name" value="F-box domain"/>
    <property type="match status" value="1"/>
</dbReference>
<comment type="caution">
    <text evidence="2">The sequence shown here is derived from an EMBL/GenBank/DDBJ whole genome shotgun (WGS) entry which is preliminary data.</text>
</comment>
<dbReference type="OrthoDB" id="3269400at2759"/>
<organism evidence="2 3">
    <name type="scientific">Ephemerocybe angulata</name>
    <dbReference type="NCBI Taxonomy" id="980116"/>
    <lineage>
        <taxon>Eukaryota</taxon>
        <taxon>Fungi</taxon>
        <taxon>Dikarya</taxon>
        <taxon>Basidiomycota</taxon>
        <taxon>Agaricomycotina</taxon>
        <taxon>Agaricomycetes</taxon>
        <taxon>Agaricomycetidae</taxon>
        <taxon>Agaricales</taxon>
        <taxon>Agaricineae</taxon>
        <taxon>Psathyrellaceae</taxon>
        <taxon>Ephemerocybe</taxon>
    </lineage>
</organism>
<reference evidence="2 3" key="1">
    <citation type="journal article" date="2020" name="ISME J.">
        <title>Uncovering the hidden diversity of litter-decomposition mechanisms in mushroom-forming fungi.</title>
        <authorList>
            <person name="Floudas D."/>
            <person name="Bentzer J."/>
            <person name="Ahren D."/>
            <person name="Johansson T."/>
            <person name="Persson P."/>
            <person name="Tunlid A."/>
        </authorList>
    </citation>
    <scope>NUCLEOTIDE SEQUENCE [LARGE SCALE GENOMIC DNA]</scope>
    <source>
        <strain evidence="2 3">CBS 175.51</strain>
    </source>
</reference>
<dbReference type="InterPro" id="IPR036047">
    <property type="entry name" value="F-box-like_dom_sf"/>
</dbReference>
<dbReference type="PROSITE" id="PS50181">
    <property type="entry name" value="FBOX"/>
    <property type="match status" value="1"/>
</dbReference>
<dbReference type="Gene3D" id="1.20.1280.50">
    <property type="match status" value="1"/>
</dbReference>
<sequence>MASNSSPTSIRQQVGVCEVAFDDLFITNAVPSQVQASCLRYRSSMIARQLAFLADCAARLTEEDRAHRSALSPVRRLPLEVLGEIFKLVVPSFLNASDREMMGNMGRVCQRWRDALLNASSLWRGIILGPCLCPAQDTVGAVRRHEEDYKKLVTWFGRSGGCRKGLIYSSVDLHCRCDDGSLCKAVHPIVSRLINEGPKLVHLTLQLSGASCFRNLLAALRAEPGGSPPDPLASLGSFSLEFVDDSPLMWDDGPDPTSSVFNLLPPVPALGIFLPLRESAFDDELASLECPIHIPPTILAPLVSLAIRWDWEGRGLLDVLEQCIALDSFTLDLARSEPFDGDVPPAPLELRVLTSFKLVKGGVRILDFLRTPALTSLDLELSVDRAATVDMSDRLDGFLRASEILGKLRFLRICELVGGPGIISFILPPLASLRHLVLDSSTACGYYFGQASTGHVIAPMRRYFPELRQVELLNLRRSRHVLTHEMQYFRRRGSAGMCMITVSYADEPKVSEAELQSRLRSTRDSGSRLSIRVVESVDYDEERALTL</sequence>
<dbReference type="InterPro" id="IPR001810">
    <property type="entry name" value="F-box_dom"/>
</dbReference>
<proteinExistence type="predicted"/>
<evidence type="ECO:0000313" key="2">
    <source>
        <dbReference type="EMBL" id="KAF5313709.1"/>
    </source>
</evidence>
<dbReference type="Pfam" id="PF12937">
    <property type="entry name" value="F-box-like"/>
    <property type="match status" value="1"/>
</dbReference>
<gene>
    <name evidence="2" type="ORF">D9611_010233</name>
</gene>
<evidence type="ECO:0000313" key="3">
    <source>
        <dbReference type="Proteomes" id="UP000541558"/>
    </source>
</evidence>
<feature type="domain" description="F-box" evidence="1">
    <location>
        <begin position="71"/>
        <end position="126"/>
    </location>
</feature>
<name>A0A8H5EVA7_9AGAR</name>
<dbReference type="EMBL" id="JAACJK010000223">
    <property type="protein sequence ID" value="KAF5313709.1"/>
    <property type="molecule type" value="Genomic_DNA"/>
</dbReference>
<keyword evidence="3" id="KW-1185">Reference proteome</keyword>
<evidence type="ECO:0000259" key="1">
    <source>
        <dbReference type="PROSITE" id="PS50181"/>
    </source>
</evidence>